<organism evidence="1 2">
    <name type="scientific">Moritella marina ATCC 15381</name>
    <dbReference type="NCBI Taxonomy" id="1202962"/>
    <lineage>
        <taxon>Bacteria</taxon>
        <taxon>Pseudomonadati</taxon>
        <taxon>Pseudomonadota</taxon>
        <taxon>Gammaproteobacteria</taxon>
        <taxon>Alteromonadales</taxon>
        <taxon>Moritellaceae</taxon>
        <taxon>Moritella</taxon>
    </lineage>
</organism>
<protein>
    <recommendedName>
        <fullName evidence="3">MepB family protein</fullName>
    </recommendedName>
</protein>
<accession>A0A5J6WG72</accession>
<dbReference type="EMBL" id="CP044399">
    <property type="protein sequence ID" value="QFI36956.1"/>
    <property type="molecule type" value="Genomic_DNA"/>
</dbReference>
<dbReference type="KEGG" id="mmaa:FR932_03510"/>
<dbReference type="RefSeq" id="WP_019439906.1">
    <property type="nucleotide sequence ID" value="NZ_ALOE01000005.1"/>
</dbReference>
<dbReference type="Proteomes" id="UP000327424">
    <property type="component" value="Chromosome"/>
</dbReference>
<dbReference type="AlphaFoldDB" id="A0A5J6WG72"/>
<dbReference type="Pfam" id="PF08877">
    <property type="entry name" value="MepB-like"/>
    <property type="match status" value="1"/>
</dbReference>
<dbReference type="Gene3D" id="3.40.1350.140">
    <property type="entry name" value="MepB-like"/>
    <property type="match status" value="1"/>
</dbReference>
<name>A0A5J6WG72_MORMI</name>
<proteinExistence type="predicted"/>
<dbReference type="InterPro" id="IPR038231">
    <property type="entry name" value="MepB-like_sf"/>
</dbReference>
<dbReference type="OrthoDB" id="4954833at2"/>
<dbReference type="InterPro" id="IPR011235">
    <property type="entry name" value="MepB-like"/>
</dbReference>
<gene>
    <name evidence="1" type="ORF">FR932_03510</name>
</gene>
<evidence type="ECO:0008006" key="3">
    <source>
        <dbReference type="Google" id="ProtNLM"/>
    </source>
</evidence>
<keyword evidence="2" id="KW-1185">Reference proteome</keyword>
<evidence type="ECO:0000313" key="1">
    <source>
        <dbReference type="EMBL" id="QFI36956.1"/>
    </source>
</evidence>
<reference evidence="1 2" key="1">
    <citation type="submission" date="2019-09" db="EMBL/GenBank/DDBJ databases">
        <title>Hybrid Assembly of the complete Genome of the Deep-Sea Bacterium Moritella marina from long Nanopore and Illumina reads.</title>
        <authorList>
            <person name="Magin S."/>
            <person name="Georgoulis A."/>
            <person name="Papadimitriou K."/>
            <person name="Iliakis G."/>
            <person name="Vorgias C.E."/>
        </authorList>
    </citation>
    <scope>NUCLEOTIDE SEQUENCE [LARGE SCALE GENOMIC DNA]</scope>
    <source>
        <strain evidence="1 2">MP-1</strain>
    </source>
</reference>
<sequence length="196" mass="21916">MLESNTYRDELESLLMTGFVPAGYAITKNIELDPIPESAKYKALTFSLDDQGIIYRKGKVTADRPGAFLAIWQRPSSSRADSHKPIPFKHKELDYLFVQVEAHSNVTSAEESMGKPKSGMFIFPVAVLVKKGIVSSEQSKGKTGFRVFPPWSQDRGVTGTKVFSESGKKTQRWQLPYFVEIDDGLIDPKKLNEILG</sequence>
<evidence type="ECO:0000313" key="2">
    <source>
        <dbReference type="Proteomes" id="UP000327424"/>
    </source>
</evidence>